<evidence type="ECO:0000259" key="4">
    <source>
        <dbReference type="SMART" id="SM00534"/>
    </source>
</evidence>
<sequence length="531" mass="59627">MPEGYRTMAAHDAIGFESILNPDPAMQARTEPVPDRPAPEPRCFHDLCLDQILDRMTAGREMFGLDRVFCTPAPDLGTIRYRQAFWQDLEQPDIGAACRAFTRKIQSSRAQQQMVGKSQDEWSARRWFLDAARMYGSAVRDLDRALNGLKPTSDAVGMLARWLDTHLSSDHFRRLADEGEAIARDLEDIVYAVSVGEGDFRVQHPGRESDYSAEIEDTFARFRQGDVRSHLVDLQDTLGLDHIEATILAFVARLNPNVFDRLRTFCEDFATYENPVLIRLDRELHFYLAYADFIAPMRAAGLPFCCPDMSDTDKAERVADMFDPALAVRLVDDGKAVVTNDFELSGPERIIMVTGPNQGGKTTFARAFGQLHYLARLGLPVPGREAHLFLVDEIHTHFEREENAADLRGKLEDELVRIHDIVTHVSPRSLVIMNESFNATTADDAASLSAAVLEDFIGQDLICVCVTFIDEIATLSHTIVSMVSTVDPDRDDARTFRIVRRPSDGRVYAASLAHKYHLTGADIRRRLTEAP</sequence>
<dbReference type="Gene3D" id="3.40.50.300">
    <property type="entry name" value="P-loop containing nucleotide triphosphate hydrolases"/>
    <property type="match status" value="1"/>
</dbReference>
<keyword evidence="6" id="KW-1185">Reference proteome</keyword>
<keyword evidence="2" id="KW-0067">ATP-binding</keyword>
<gene>
    <name evidence="5" type="ordered locus">GDI3769</name>
</gene>
<dbReference type="GO" id="GO:0005829">
    <property type="term" value="C:cytosol"/>
    <property type="evidence" value="ECO:0007669"/>
    <property type="project" value="TreeGrafter"/>
</dbReference>
<dbReference type="Pfam" id="PF00488">
    <property type="entry name" value="MutS_V"/>
    <property type="match status" value="1"/>
</dbReference>
<dbReference type="Proteomes" id="UP000001176">
    <property type="component" value="Chromosome"/>
</dbReference>
<dbReference type="SMART" id="SM00534">
    <property type="entry name" value="MUTSac"/>
    <property type="match status" value="1"/>
</dbReference>
<name>A9H9I0_GLUDA</name>
<dbReference type="GO" id="GO:0140664">
    <property type="term" value="F:ATP-dependent DNA damage sensor activity"/>
    <property type="evidence" value="ECO:0007669"/>
    <property type="project" value="InterPro"/>
</dbReference>
<dbReference type="EMBL" id="AM889285">
    <property type="protein sequence ID" value="CAP57712.1"/>
    <property type="molecule type" value="Genomic_DNA"/>
</dbReference>
<dbReference type="KEGG" id="gdi:GDI3769"/>
<evidence type="ECO:0000256" key="3">
    <source>
        <dbReference type="ARBA" id="ARBA00023125"/>
    </source>
</evidence>
<evidence type="ECO:0000256" key="1">
    <source>
        <dbReference type="ARBA" id="ARBA00022741"/>
    </source>
</evidence>
<dbReference type="PANTHER" id="PTHR11361">
    <property type="entry name" value="DNA MISMATCH REPAIR PROTEIN MUTS FAMILY MEMBER"/>
    <property type="match status" value="1"/>
</dbReference>
<dbReference type="InterPro" id="IPR000432">
    <property type="entry name" value="DNA_mismatch_repair_MutS_C"/>
</dbReference>
<dbReference type="GO" id="GO:0006298">
    <property type="term" value="P:mismatch repair"/>
    <property type="evidence" value="ECO:0007669"/>
    <property type="project" value="InterPro"/>
</dbReference>
<dbReference type="GO" id="GO:0005524">
    <property type="term" value="F:ATP binding"/>
    <property type="evidence" value="ECO:0007669"/>
    <property type="project" value="UniProtKB-KW"/>
</dbReference>
<dbReference type="GO" id="GO:0030983">
    <property type="term" value="F:mismatched DNA binding"/>
    <property type="evidence" value="ECO:0007669"/>
    <property type="project" value="InterPro"/>
</dbReference>
<dbReference type="AlphaFoldDB" id="A9H9I0"/>
<dbReference type="InterPro" id="IPR027417">
    <property type="entry name" value="P-loop_NTPase"/>
</dbReference>
<protein>
    <submittedName>
        <fullName evidence="5">Putative DNA mismatch repair protein MutS</fullName>
    </submittedName>
</protein>
<evidence type="ECO:0000256" key="2">
    <source>
        <dbReference type="ARBA" id="ARBA00022840"/>
    </source>
</evidence>
<proteinExistence type="predicted"/>
<feature type="domain" description="DNA mismatch repair proteins mutS family" evidence="4">
    <location>
        <begin position="348"/>
        <end position="517"/>
    </location>
</feature>
<reference evidence="5 6" key="1">
    <citation type="journal article" date="2009" name="BMC Genomics">
        <title>Complete genome sequence of the sugarcane nitrogen-fixing endophyte Gluconacetobacter diazotrophicus Pal5.</title>
        <authorList>
            <person name="Bertalan M."/>
            <person name="Albano R."/>
            <person name="Padua V."/>
            <person name="Rouws L."/>
            <person name="Rojas C."/>
            <person name="Hemerly A."/>
            <person name="Teixeira K."/>
            <person name="Schwab S."/>
            <person name="Araujo J."/>
            <person name="Oliveira A."/>
            <person name="Franca L."/>
            <person name="Magalhaes V."/>
            <person name="Alqueres S."/>
            <person name="Cardoso A."/>
            <person name="Almeida W."/>
            <person name="Loureiro M.M."/>
            <person name="Nogueira E."/>
            <person name="Cidade D."/>
            <person name="Oliveira D."/>
            <person name="Simao T."/>
            <person name="Macedo J."/>
            <person name="Valadao A."/>
            <person name="Dreschsel M."/>
            <person name="Freitas F."/>
            <person name="Vidal M."/>
            <person name="Guedes H."/>
            <person name="Rodrigues E."/>
            <person name="Meneses C."/>
            <person name="Brioso P."/>
            <person name="Pozzer L."/>
            <person name="Figueiredo D."/>
            <person name="Montano H."/>
            <person name="Junior J."/>
            <person name="Filho G."/>
            <person name="Flores V."/>
            <person name="Ferreira B."/>
            <person name="Branco A."/>
            <person name="Gonzalez P."/>
            <person name="Guillobel H."/>
            <person name="Lemos M."/>
            <person name="Seibel L."/>
            <person name="Macedo J."/>
            <person name="Alves-Ferreira M."/>
            <person name="Sachetto-Martins G."/>
            <person name="Coelho A."/>
            <person name="Santos E."/>
            <person name="Amaral G."/>
            <person name="Neves A."/>
            <person name="Pacheco A.B."/>
            <person name="Carvalho D."/>
            <person name="Lery L."/>
            <person name="Bisch P."/>
            <person name="Rossle S.C."/>
            <person name="Urmenyi T."/>
            <person name="Kruger W.V."/>
            <person name="Martins O."/>
            <person name="Baldani J.I."/>
            <person name="Ferreira P.C."/>
        </authorList>
    </citation>
    <scope>NUCLEOTIDE SEQUENCE [LARGE SCALE GENOMIC DNA]</scope>
    <source>
        <strain evidence="6">ATCC 49037 / DSM 5601 / CCUG 37298 / CIP 103539 / LMG 7603 / PAl5</strain>
    </source>
</reference>
<accession>A9H9I0</accession>
<keyword evidence="3" id="KW-0238">DNA-binding</keyword>
<organism evidence="5 6">
    <name type="scientific">Gluconacetobacter diazotrophicus (strain ATCC 49037 / DSM 5601 / CCUG 37298 / CIP 103539 / LMG 7603 / PAl5)</name>
    <dbReference type="NCBI Taxonomy" id="272568"/>
    <lineage>
        <taxon>Bacteria</taxon>
        <taxon>Pseudomonadati</taxon>
        <taxon>Pseudomonadota</taxon>
        <taxon>Alphaproteobacteria</taxon>
        <taxon>Acetobacterales</taxon>
        <taxon>Acetobacteraceae</taxon>
        <taxon>Gluconacetobacter</taxon>
    </lineage>
</organism>
<dbReference type="PANTHER" id="PTHR11361:SF34">
    <property type="entry name" value="DNA MISMATCH REPAIR PROTEIN MSH1, MITOCHONDRIAL"/>
    <property type="match status" value="1"/>
</dbReference>
<dbReference type="InterPro" id="IPR045076">
    <property type="entry name" value="MutS"/>
</dbReference>
<keyword evidence="1" id="KW-0547">Nucleotide-binding</keyword>
<evidence type="ECO:0000313" key="6">
    <source>
        <dbReference type="Proteomes" id="UP000001176"/>
    </source>
</evidence>
<evidence type="ECO:0000313" key="5">
    <source>
        <dbReference type="EMBL" id="CAP57712.1"/>
    </source>
</evidence>
<dbReference type="SUPFAM" id="SSF52540">
    <property type="entry name" value="P-loop containing nucleoside triphosphate hydrolases"/>
    <property type="match status" value="1"/>
</dbReference>